<dbReference type="RefSeq" id="WP_191003478.1">
    <property type="nucleotide sequence ID" value="NZ_JACXAD010000002.1"/>
</dbReference>
<keyword evidence="1" id="KW-0732">Signal</keyword>
<name>A0A927GHQ2_9BACT</name>
<keyword evidence="4" id="KW-1185">Reference proteome</keyword>
<dbReference type="EMBL" id="JACXAD010000002">
    <property type="protein sequence ID" value="MBD2766643.1"/>
    <property type="molecule type" value="Genomic_DNA"/>
</dbReference>
<dbReference type="Proteomes" id="UP000612233">
    <property type="component" value="Unassembled WGS sequence"/>
</dbReference>
<protein>
    <submittedName>
        <fullName evidence="3">T9SS type A sorting domain-containing protein</fullName>
    </submittedName>
</protein>
<dbReference type="InterPro" id="IPR012334">
    <property type="entry name" value="Pectin_lyas_fold"/>
</dbReference>
<sequence length="636" mass="65015">MNKTLTLSCCFLLAGLSARAQALTGTVTVGGTTPTYSTLTAAVTALQSRGVGAGGVTLAVRPGTYAERITLTTLTGSSAANPVRFVGRGGTVTLRPVGTNANTDAAVTITACDYITLDSLNVADGGTSGADQVEVGYSITGTATKGSTHVTISNCSVRLGGGTAPSGSSSSRGVQIVSVATTASGANNFNRILNVQVDKAARGIQLSGQPTFRDQGNEVRGCVLGGRTFIGIDGIDAGARAIGISAAEQRAVRLLNNRIDSVLVRNSNPLPRTSISGIGLDNVSGRLEGNRISYVRFAGEGLSLAQGIRASVIDGDTLKVFNNFVGGISRINFTIGPADNALYALGIWLNYLPGGGGLTQVFHNTIVLPAAPTPVGYSSAGFHMIGGVLVGGIIRTVPAELRNNIIINRLSTSVNGHGAFAIVDGNSARGNLTSDTNVLLAPGTNGSIGQTGREDGGTRITSVTLAEWRTNTGTDARSISKAVAFINEAASDLHLAGASVGDRELAGNFLAAVNLDIDGASRSRTAPYIGADEASVPLRNAEAKALALGLQAYPNPALSAVNVRYVQPLSGFVRITVVDALGRSVQHFTTLPQAAGAQQRQLDMAGLADGVYVVQVAVPAPGNTFTTASTRVSIVR</sequence>
<feature type="chain" id="PRO_5037620503" evidence="1">
    <location>
        <begin position="23"/>
        <end position="636"/>
    </location>
</feature>
<gene>
    <name evidence="3" type="ORF">IC235_01895</name>
</gene>
<proteinExistence type="predicted"/>
<accession>A0A927GHQ2</accession>
<evidence type="ECO:0000313" key="4">
    <source>
        <dbReference type="Proteomes" id="UP000612233"/>
    </source>
</evidence>
<dbReference type="InterPro" id="IPR026444">
    <property type="entry name" value="Secre_tail"/>
</dbReference>
<evidence type="ECO:0000259" key="2">
    <source>
        <dbReference type="Pfam" id="PF18962"/>
    </source>
</evidence>
<dbReference type="Gene3D" id="2.160.20.10">
    <property type="entry name" value="Single-stranded right-handed beta-helix, Pectin lyase-like"/>
    <property type="match status" value="1"/>
</dbReference>
<feature type="domain" description="Secretion system C-terminal sorting" evidence="2">
    <location>
        <begin position="553"/>
        <end position="616"/>
    </location>
</feature>
<feature type="signal peptide" evidence="1">
    <location>
        <begin position="1"/>
        <end position="22"/>
    </location>
</feature>
<dbReference type="SUPFAM" id="SSF51126">
    <property type="entry name" value="Pectin lyase-like"/>
    <property type="match status" value="1"/>
</dbReference>
<evidence type="ECO:0000313" key="3">
    <source>
        <dbReference type="EMBL" id="MBD2766643.1"/>
    </source>
</evidence>
<reference evidence="3" key="1">
    <citation type="submission" date="2020-09" db="EMBL/GenBank/DDBJ databases">
        <authorList>
            <person name="Kim M.K."/>
        </authorList>
    </citation>
    <scope>NUCLEOTIDE SEQUENCE</scope>
    <source>
        <strain evidence="3">BT664</strain>
    </source>
</reference>
<comment type="caution">
    <text evidence="3">The sequence shown here is derived from an EMBL/GenBank/DDBJ whole genome shotgun (WGS) entry which is preliminary data.</text>
</comment>
<dbReference type="AlphaFoldDB" id="A0A927GHQ2"/>
<organism evidence="3 4">
    <name type="scientific">Hymenobacter montanus</name>
    <dbReference type="NCBI Taxonomy" id="2771359"/>
    <lineage>
        <taxon>Bacteria</taxon>
        <taxon>Pseudomonadati</taxon>
        <taxon>Bacteroidota</taxon>
        <taxon>Cytophagia</taxon>
        <taxon>Cytophagales</taxon>
        <taxon>Hymenobacteraceae</taxon>
        <taxon>Hymenobacter</taxon>
    </lineage>
</organism>
<dbReference type="Pfam" id="PF18962">
    <property type="entry name" value="Por_Secre_tail"/>
    <property type="match status" value="1"/>
</dbReference>
<dbReference type="InterPro" id="IPR011050">
    <property type="entry name" value="Pectin_lyase_fold/virulence"/>
</dbReference>
<evidence type="ECO:0000256" key="1">
    <source>
        <dbReference type="SAM" id="SignalP"/>
    </source>
</evidence>
<dbReference type="NCBIfam" id="TIGR04183">
    <property type="entry name" value="Por_Secre_tail"/>
    <property type="match status" value="1"/>
</dbReference>